<protein>
    <submittedName>
        <fullName evidence="2">Uncharacterized protein</fullName>
    </submittedName>
</protein>
<dbReference type="Proteomes" id="UP000254069">
    <property type="component" value="Unassembled WGS sequence"/>
</dbReference>
<dbReference type="AlphaFoldDB" id="A0A380BJR9"/>
<proteinExistence type="predicted"/>
<keyword evidence="3" id="KW-1185">Reference proteome</keyword>
<accession>A0A380BJR9</accession>
<feature type="region of interest" description="Disordered" evidence="1">
    <location>
        <begin position="1"/>
        <end position="21"/>
    </location>
</feature>
<evidence type="ECO:0000313" key="3">
    <source>
        <dbReference type="Proteomes" id="UP000254069"/>
    </source>
</evidence>
<evidence type="ECO:0000313" key="2">
    <source>
        <dbReference type="EMBL" id="SUJ02323.1"/>
    </source>
</evidence>
<organism evidence="2 3">
    <name type="scientific">Shewanella algae</name>
    <dbReference type="NCBI Taxonomy" id="38313"/>
    <lineage>
        <taxon>Bacteria</taxon>
        <taxon>Pseudomonadati</taxon>
        <taxon>Pseudomonadota</taxon>
        <taxon>Gammaproteobacteria</taxon>
        <taxon>Alteromonadales</taxon>
        <taxon>Shewanellaceae</taxon>
        <taxon>Shewanella</taxon>
    </lineage>
</organism>
<name>A0A380BJR9_9GAMM</name>
<reference evidence="2 3" key="1">
    <citation type="submission" date="2018-06" db="EMBL/GenBank/DDBJ databases">
        <authorList>
            <consortium name="Pathogen Informatics"/>
            <person name="Doyle S."/>
        </authorList>
    </citation>
    <scope>NUCLEOTIDE SEQUENCE [LARGE SCALE GENOMIC DNA]</scope>
    <source>
        <strain evidence="2 3">NCTC10738</strain>
    </source>
</reference>
<dbReference type="EMBL" id="UGYO01000002">
    <property type="protein sequence ID" value="SUJ02323.1"/>
    <property type="molecule type" value="Genomic_DNA"/>
</dbReference>
<sequence>MNQSITTTKNRATKPGSIKPNTTEAMRSLLSEIRRCIPLDLPEASLCGGKCLGCSKKMLEMLDTEVCFWESRLDDEVPGLADLKSLQRLAERTHKILKRNQLV</sequence>
<gene>
    <name evidence="2" type="ORF">NCTC10738_03477</name>
</gene>
<evidence type="ECO:0000256" key="1">
    <source>
        <dbReference type="SAM" id="MobiDB-lite"/>
    </source>
</evidence>
<feature type="compositionally biased region" description="Polar residues" evidence="1">
    <location>
        <begin position="1"/>
        <end position="10"/>
    </location>
</feature>